<dbReference type="Gene3D" id="3.50.30.30">
    <property type="match status" value="1"/>
</dbReference>
<evidence type="ECO:0000313" key="10">
    <source>
        <dbReference type="Proteomes" id="UP000186817"/>
    </source>
</evidence>
<feature type="compositionally biased region" description="Low complexity" evidence="7">
    <location>
        <begin position="503"/>
        <end position="527"/>
    </location>
</feature>
<feature type="region of interest" description="Disordered" evidence="7">
    <location>
        <begin position="1783"/>
        <end position="1805"/>
    </location>
</feature>
<comment type="pathway">
    <text evidence="2">Protein modification; protein ubiquitination.</text>
</comment>
<dbReference type="InterPro" id="IPR035983">
    <property type="entry name" value="Hect_E3_ubiquitin_ligase"/>
</dbReference>
<organism evidence="9 10">
    <name type="scientific">Symbiodinium microadriaticum</name>
    <name type="common">Dinoflagellate</name>
    <name type="synonym">Zooxanthella microadriatica</name>
    <dbReference type="NCBI Taxonomy" id="2951"/>
    <lineage>
        <taxon>Eukaryota</taxon>
        <taxon>Sar</taxon>
        <taxon>Alveolata</taxon>
        <taxon>Dinophyceae</taxon>
        <taxon>Suessiales</taxon>
        <taxon>Symbiodiniaceae</taxon>
        <taxon>Symbiodinium</taxon>
    </lineage>
</organism>
<comment type="catalytic activity">
    <reaction evidence="1">
        <text>S-ubiquitinyl-[E2 ubiquitin-conjugating enzyme]-L-cysteine + [acceptor protein]-L-lysine = [E2 ubiquitin-conjugating enzyme]-L-cysteine + N(6)-ubiquitinyl-[acceptor protein]-L-lysine.</text>
        <dbReference type="EC" id="2.3.2.26"/>
    </reaction>
</comment>
<feature type="compositionally biased region" description="Polar residues" evidence="7">
    <location>
        <begin position="313"/>
        <end position="322"/>
    </location>
</feature>
<feature type="domain" description="HECT" evidence="8">
    <location>
        <begin position="2038"/>
        <end position="2432"/>
    </location>
</feature>
<dbReference type="SMART" id="SM00028">
    <property type="entry name" value="TPR"/>
    <property type="match status" value="2"/>
</dbReference>
<dbReference type="GO" id="GO:0016567">
    <property type="term" value="P:protein ubiquitination"/>
    <property type="evidence" value="ECO:0007669"/>
    <property type="project" value="TreeGrafter"/>
</dbReference>
<feature type="compositionally biased region" description="Low complexity" evidence="7">
    <location>
        <begin position="238"/>
        <end position="252"/>
    </location>
</feature>
<dbReference type="InterPro" id="IPR003137">
    <property type="entry name" value="PA_domain"/>
</dbReference>
<feature type="compositionally biased region" description="Basic residues" evidence="7">
    <location>
        <begin position="468"/>
        <end position="480"/>
    </location>
</feature>
<dbReference type="InterPro" id="IPR011990">
    <property type="entry name" value="TPR-like_helical_dom_sf"/>
</dbReference>
<dbReference type="Pfam" id="PF00632">
    <property type="entry name" value="HECT"/>
    <property type="match status" value="1"/>
</dbReference>
<name>A0A1Q9C0K9_SYMMI</name>
<dbReference type="SMART" id="SM00119">
    <property type="entry name" value="HECTc"/>
    <property type="match status" value="1"/>
</dbReference>
<evidence type="ECO:0000256" key="5">
    <source>
        <dbReference type="ARBA" id="ARBA00022786"/>
    </source>
</evidence>
<dbReference type="EC" id="2.3.2.26" evidence="3"/>
<sequence>MKVNKMDKEKVRREKSECVASANSALVAELATTASATASTVIADPPALAPQFLGETWQAEWRSKDQLMVKLLQQKGLKSSQGILVEDDPEEIRRANRVCRRPVWAQLSKKPVVDVRRGKQDLSRSISRQLKRVATEKAVLREPGDHCWGGDTSQKLDQLALRESSCRLGHENVFRHRASPSLGAADSLHIANPTSITAARGAARSSHDDVTSLQWASLRSAITASEYLNVQLSSSSATACGSSKDGADSAASLQHSTAANPQGDLGDQSSKSEVAKEAPSSEEKEEVSRFDSKSSRRRWADIVNDSDDDDPWNVNTSVGATASSCSSPVPSSQEPSSAQPMCTTSADTAAPGCSEEPATEDNESTEEVLEPLHEEMETSPAPKLEPASSEGKQAKPSCEDQITSIKDCATDFPCFEMDCSQDSVALSTVADSIDCLSSIADCPEADITDSLPDVVGEAASLGGLGSAVKKRKKKPAKKKKTEVVELSRTSSVVSEAPSRRSSRSAPSETSSTTSAAGKRSASKSQSSKRPDTSQQQGASPSAKHVSQFQAGLASCASAICDNPRWAILMLLAAVVFGGKCWLRIHGVGDAEDTRIRTMFVKEGKGITSVQMEQLARLAAGDDAAARGAGTTGCRSGCLLMQPGWTSLGLEAMRNATKVVLESIQVSRHLVQLGIRPLDRLASKGAKAAEELGLWALKLPPVEEALGRQRKQQILDGYYQAKDLVGKSLASVSHQSWMSALQSGAKGATTILHKAGFQTRVVGPFDAHWNTLKVLKDLRSAAGQAAARGKGPATLQLTPKRFVQFMREGERMKQKVLQRDPVEDYVDWMLANGSLRSLGPVFFEKKLYRDVVRIICFAFDRALTEVNGATIWGHVLRVKALREFSEHLAKVPRQQTAVGIQQVEAFVDRMLKSKDLEAPPILDGVQRQLLVNCSLMILQLLEDLSSESFPVQWKQEFKTVAFTIEGEEVSSHDSMPWFRVDLSTTLSALWLCRKVGCWAKSLGRLGALILRFVRRAQLSRRPPDYGHLLMTPLYPGNHPSPQAASESQDLVEKARSAENSEDALLLLGEAVLLNPPDASLHLARAHAHHACSRYVEALDDAETCISLDSKCSEGWLAKGKAELALGRAADAAASFQAGLVHEPNHPELSRQLSVVQAEPAPNILQQFKELVFAARLGLENLFRTLEDPQRATDAFVDSNAEMLDAQLALLAQTLRVNTSVLFDSPRLCDAYEQIVHACAQLVSGAPKSFSRKLSNARKIVEGLSLALRIGWQIHHGLAKHAASALIVLATCPEAEDGLRRMAVRGLLGGLLRWLVDARPEPEREMDEVCGCSCAVPWKAAACYLERLLEIGRPMALIQFECETWPDTVQLCQWLTLSVRDYHATPLGLVALLQMPGVAAAAMKTQARVDFFIAPHLFPEELGEDEDEMFDEAEDEAMEETPEETWEAARANNVPWWRAAQMSRQPMRAWRQQMRFAAAVVAAEGQDPSLPSQPSGDAVASASASSFSRPGADISRILGNDPNLASILNAASSSGAPGLFRWIADPAPPPPQRLGEWLMNSLGYLFLFIEGDALFTVYACRALKALAKADPDGDGQSRLLGGLWLGVPLLGKLSLAACTNTAALDLLHCLFEAKCPAARAGIRCAARSLAHALASDALPNELDDDIHMASSRASSDMQDISEEVPDFADGPVPQADDGGFAQDFAGHEDDLVPSWAEFHHELFQELACPIVDSVHAPELVTLANFESKASLLAEQATLHSLEAETEAREDSFAAVPAAWNRNVLSENSTEAQETAKPSAGSDVYGSPPGWQTVSAQRLRLFHELDGFPVGSAEYLQDSRMKDKAVLMSRRSIRTSQKVHNWAQAVSSAEQAGACAVIVFNDLDAMEPFRMGLFGEKLPFIPAFMISGKDGAILGTKSRDSEVLIVRSVLTSATSPSPPPWPLAGGRVADIAQAWSLLEALSAHGEPTDDLEKLLQRMSVPEKRVWLTRRLVRHHRAQQATSADGDLAELPLAFVESDRWLSAEKQLEALRQQFTDKTGIGSVDVCGEFEVRFRSEQGVGSAVVREWMDLVARDVYLQPRLRLLRSYDQRQTFWPDAAAPFLNRAWQMDFEILGSLIGLALWQNCTLDLPLHPHVCALLFGFPNDRLTATLADMDEELFRHKVQWLLANPINQLGIDLAFSDPLGAEEAEGENGAGSREKPAVDGPAALPALVFPKQRLAGDDRTCEVQPFPKVGSAEVALSEDAQVVTEENKEAFVELLQDWRLQNGIKPQVQAIAKGLSKVLPEELRQEMHSLLTPVEIAQLLSGLGGALSVDDWEQHTSYTHGLSKSSDVVTWFWQVVRAWAASEEDLLPQLLQFVTGSARVPVGGFSELVGFNGAKHAFTLCGANHLSKQALPVAHTCICTLDMPFYEDFETCRYKMTQMLRLGRAHFDEGAGQPEGAE</sequence>
<evidence type="ECO:0000256" key="6">
    <source>
        <dbReference type="PROSITE-ProRule" id="PRU00104"/>
    </source>
</evidence>
<evidence type="ECO:0000259" key="8">
    <source>
        <dbReference type="PROSITE" id="PS50237"/>
    </source>
</evidence>
<evidence type="ECO:0000256" key="4">
    <source>
        <dbReference type="ARBA" id="ARBA00022679"/>
    </source>
</evidence>
<dbReference type="Gene3D" id="3.30.2410.10">
    <property type="entry name" value="Hect, E3 ligase catalytic domain"/>
    <property type="match status" value="1"/>
</dbReference>
<accession>A0A1Q9C0K9</accession>
<dbReference type="GO" id="GO:0005737">
    <property type="term" value="C:cytoplasm"/>
    <property type="evidence" value="ECO:0007669"/>
    <property type="project" value="TreeGrafter"/>
</dbReference>
<feature type="compositionally biased region" description="Polar residues" evidence="7">
    <location>
        <begin position="338"/>
        <end position="347"/>
    </location>
</feature>
<evidence type="ECO:0000256" key="1">
    <source>
        <dbReference type="ARBA" id="ARBA00000885"/>
    </source>
</evidence>
<proteinExistence type="predicted"/>
<feature type="compositionally biased region" description="Polar residues" evidence="7">
    <location>
        <begin position="532"/>
        <end position="542"/>
    </location>
</feature>
<evidence type="ECO:0000256" key="2">
    <source>
        <dbReference type="ARBA" id="ARBA00004906"/>
    </source>
</evidence>
<feature type="compositionally biased region" description="Basic and acidic residues" evidence="7">
    <location>
        <begin position="273"/>
        <end position="300"/>
    </location>
</feature>
<dbReference type="SUPFAM" id="SSF56204">
    <property type="entry name" value="Hect, E3 ligase catalytic domain"/>
    <property type="match status" value="1"/>
</dbReference>
<dbReference type="OrthoDB" id="423283at2759"/>
<keyword evidence="5 6" id="KW-0833">Ubl conjugation pathway</keyword>
<feature type="region of interest" description="Disordered" evidence="7">
    <location>
        <begin position="238"/>
        <end position="399"/>
    </location>
</feature>
<keyword evidence="10" id="KW-1185">Reference proteome</keyword>
<dbReference type="PANTHER" id="PTHR11254:SF440">
    <property type="entry name" value="E3 UBIQUITIN-PROTEIN LIGASE NEDD-4"/>
    <property type="match status" value="1"/>
</dbReference>
<feature type="compositionally biased region" description="Low complexity" evidence="7">
    <location>
        <begin position="1493"/>
        <end position="1502"/>
    </location>
</feature>
<dbReference type="SUPFAM" id="SSF48452">
    <property type="entry name" value="TPR-like"/>
    <property type="match status" value="1"/>
</dbReference>
<feature type="region of interest" description="Disordered" evidence="7">
    <location>
        <begin position="465"/>
        <end position="542"/>
    </location>
</feature>
<dbReference type="PANTHER" id="PTHR11254">
    <property type="entry name" value="HECT DOMAIN UBIQUITIN-PROTEIN LIGASE"/>
    <property type="match status" value="1"/>
</dbReference>
<dbReference type="EMBL" id="LSRX01002016">
    <property type="protein sequence ID" value="OLP76463.1"/>
    <property type="molecule type" value="Genomic_DNA"/>
</dbReference>
<reference evidence="9 10" key="1">
    <citation type="submission" date="2016-02" db="EMBL/GenBank/DDBJ databases">
        <title>Genome analysis of coral dinoflagellate symbionts highlights evolutionary adaptations to a symbiotic lifestyle.</title>
        <authorList>
            <person name="Aranda M."/>
            <person name="Li Y."/>
            <person name="Liew Y.J."/>
            <person name="Baumgarten S."/>
            <person name="Simakov O."/>
            <person name="Wilson M."/>
            <person name="Piel J."/>
            <person name="Ashoor H."/>
            <person name="Bougouffa S."/>
            <person name="Bajic V.B."/>
            <person name="Ryu T."/>
            <person name="Ravasi T."/>
            <person name="Bayer T."/>
            <person name="Micklem G."/>
            <person name="Kim H."/>
            <person name="Bhak J."/>
            <person name="Lajeunesse T.C."/>
            <person name="Voolstra C.R."/>
        </authorList>
    </citation>
    <scope>NUCLEOTIDE SEQUENCE [LARGE SCALE GENOMIC DNA]</scope>
    <source>
        <strain evidence="9 10">CCMP2467</strain>
    </source>
</reference>
<dbReference type="Pfam" id="PF02225">
    <property type="entry name" value="PA"/>
    <property type="match status" value="1"/>
</dbReference>
<feature type="active site" description="Glycyl thioester intermediate" evidence="6">
    <location>
        <position position="2399"/>
    </location>
</feature>
<gene>
    <name evidence="9" type="primary">hace1</name>
    <name evidence="9" type="ORF">AK812_SmicGene43598</name>
</gene>
<protein>
    <recommendedName>
        <fullName evidence="3">HECT-type E3 ubiquitin transferase</fullName>
        <ecNumber evidence="3">2.3.2.26</ecNumber>
    </recommendedName>
</protein>
<dbReference type="GO" id="GO:0006511">
    <property type="term" value="P:ubiquitin-dependent protein catabolic process"/>
    <property type="evidence" value="ECO:0007669"/>
    <property type="project" value="TreeGrafter"/>
</dbReference>
<evidence type="ECO:0000256" key="3">
    <source>
        <dbReference type="ARBA" id="ARBA00012485"/>
    </source>
</evidence>
<dbReference type="InterPro" id="IPR019734">
    <property type="entry name" value="TPR_rpt"/>
</dbReference>
<dbReference type="Gene3D" id="3.90.1750.10">
    <property type="entry name" value="Hect, E3 ligase catalytic domains"/>
    <property type="match status" value="1"/>
</dbReference>
<evidence type="ECO:0000313" key="9">
    <source>
        <dbReference type="EMBL" id="OLP76463.1"/>
    </source>
</evidence>
<dbReference type="GO" id="GO:0061630">
    <property type="term" value="F:ubiquitin protein ligase activity"/>
    <property type="evidence" value="ECO:0007669"/>
    <property type="project" value="UniProtKB-EC"/>
</dbReference>
<feature type="compositionally biased region" description="Low complexity" evidence="7">
    <location>
        <begin position="323"/>
        <end position="337"/>
    </location>
</feature>
<comment type="caution">
    <text evidence="9">The sequence shown here is derived from an EMBL/GenBank/DDBJ whole genome shotgun (WGS) entry which is preliminary data.</text>
</comment>
<feature type="region of interest" description="Disordered" evidence="7">
    <location>
        <begin position="1483"/>
        <end position="1502"/>
    </location>
</feature>
<dbReference type="Gene3D" id="1.25.40.10">
    <property type="entry name" value="Tetratricopeptide repeat domain"/>
    <property type="match status" value="1"/>
</dbReference>
<keyword evidence="4" id="KW-0808">Transferase</keyword>
<dbReference type="InterPro" id="IPR050409">
    <property type="entry name" value="E3_ubiq-protein_ligase"/>
</dbReference>
<dbReference type="Proteomes" id="UP000186817">
    <property type="component" value="Unassembled WGS sequence"/>
</dbReference>
<evidence type="ECO:0000256" key="7">
    <source>
        <dbReference type="SAM" id="MobiDB-lite"/>
    </source>
</evidence>
<dbReference type="PROSITE" id="PS50237">
    <property type="entry name" value="HECT"/>
    <property type="match status" value="1"/>
</dbReference>
<dbReference type="InterPro" id="IPR000569">
    <property type="entry name" value="HECT_dom"/>
</dbReference>
<feature type="compositionally biased region" description="Acidic residues" evidence="7">
    <location>
        <begin position="357"/>
        <end position="369"/>
    </location>
</feature>